<organism evidence="3 4">
    <name type="scientific">Christiangramia antarctica</name>
    <dbReference type="NCBI Taxonomy" id="2058158"/>
    <lineage>
        <taxon>Bacteria</taxon>
        <taxon>Pseudomonadati</taxon>
        <taxon>Bacteroidota</taxon>
        <taxon>Flavobacteriia</taxon>
        <taxon>Flavobacteriales</taxon>
        <taxon>Flavobacteriaceae</taxon>
        <taxon>Christiangramia</taxon>
    </lineage>
</organism>
<dbReference type="RefSeq" id="WP_251742516.1">
    <property type="nucleotide sequence ID" value="NZ_JBHUOJ010000040.1"/>
</dbReference>
<dbReference type="InterPro" id="IPR019405">
    <property type="entry name" value="Lactonase_7-beta_prop"/>
</dbReference>
<dbReference type="SUPFAM" id="SSF51004">
    <property type="entry name" value="C-terminal (heme d1) domain of cytochrome cd1-nitrite reductase"/>
    <property type="match status" value="1"/>
</dbReference>
<keyword evidence="2" id="KW-0119">Carbohydrate metabolism</keyword>
<reference evidence="4" key="1">
    <citation type="journal article" date="2019" name="Int. J. Syst. Evol. Microbiol.">
        <title>The Global Catalogue of Microorganisms (GCM) 10K type strain sequencing project: providing services to taxonomists for standard genome sequencing and annotation.</title>
        <authorList>
            <consortium name="The Broad Institute Genomics Platform"/>
            <consortium name="The Broad Institute Genome Sequencing Center for Infectious Disease"/>
            <person name="Wu L."/>
            <person name="Ma J."/>
        </authorList>
    </citation>
    <scope>NUCLEOTIDE SEQUENCE [LARGE SCALE GENOMIC DNA]</scope>
    <source>
        <strain evidence="4">KCTC 52925</strain>
    </source>
</reference>
<evidence type="ECO:0000313" key="3">
    <source>
        <dbReference type="EMBL" id="MFD2835423.1"/>
    </source>
</evidence>
<dbReference type="InterPro" id="IPR050282">
    <property type="entry name" value="Cycloisomerase_2"/>
</dbReference>
<dbReference type="InterPro" id="IPR015943">
    <property type="entry name" value="WD40/YVTN_repeat-like_dom_sf"/>
</dbReference>
<comment type="similarity">
    <text evidence="1">Belongs to the cycloisomerase 2 family.</text>
</comment>
<dbReference type="InterPro" id="IPR011048">
    <property type="entry name" value="Haem_d1_sf"/>
</dbReference>
<dbReference type="EMBL" id="JBHUOJ010000040">
    <property type="protein sequence ID" value="MFD2835423.1"/>
    <property type="molecule type" value="Genomic_DNA"/>
</dbReference>
<sequence>MPAERFQIFFVGTYSEKGPYIPYANGEGILTCSLNLESGEIQQICINKDVINATYLAKDSKGNLFAACDYFEKTGEIQAFRIEEGNKLEKLSVSSSYGQSTCHLRVDQKGERIFGASYGDGKISMHSFENGHLQREPQILSFEGNGPNKERQEAAHIHQVEIYPNGQWIYACDLGSDAIWQLQLAENNEELQVVSKISTPSGSGPRHLVFYPNKPFAYVFCELDAKILTYTVDEHSGNMNLSGSISSLPKDFTGVPAGAAIKIHPSLKTLYVSNRNHNSFSVFTINNAGGELSFKSNFSSEGLEPRDFSINPTGNWLLAANQDSDTLIPFRLDTKTGLPDGTKGTSFECGTPVCILFK</sequence>
<comment type="caution">
    <text evidence="3">The sequence shown here is derived from an EMBL/GenBank/DDBJ whole genome shotgun (WGS) entry which is preliminary data.</text>
</comment>
<gene>
    <name evidence="3" type="ORF">ACFSYS_19180</name>
</gene>
<dbReference type="Proteomes" id="UP001597438">
    <property type="component" value="Unassembled WGS sequence"/>
</dbReference>
<evidence type="ECO:0000256" key="2">
    <source>
        <dbReference type="ARBA" id="ARBA00022526"/>
    </source>
</evidence>
<evidence type="ECO:0000313" key="4">
    <source>
        <dbReference type="Proteomes" id="UP001597438"/>
    </source>
</evidence>
<dbReference type="Pfam" id="PF10282">
    <property type="entry name" value="Lactonase"/>
    <property type="match status" value="1"/>
</dbReference>
<keyword evidence="2" id="KW-0313">Glucose metabolism</keyword>
<evidence type="ECO:0000256" key="1">
    <source>
        <dbReference type="ARBA" id="ARBA00005564"/>
    </source>
</evidence>
<dbReference type="PANTHER" id="PTHR30344">
    <property type="entry name" value="6-PHOSPHOGLUCONOLACTONASE-RELATED"/>
    <property type="match status" value="1"/>
</dbReference>
<protein>
    <submittedName>
        <fullName evidence="3">Lactonase family protein</fullName>
    </submittedName>
</protein>
<keyword evidence="4" id="KW-1185">Reference proteome</keyword>
<dbReference type="PANTHER" id="PTHR30344:SF1">
    <property type="entry name" value="6-PHOSPHOGLUCONOLACTONASE"/>
    <property type="match status" value="1"/>
</dbReference>
<proteinExistence type="inferred from homology"/>
<name>A0ABW5XDC8_9FLAO</name>
<dbReference type="Gene3D" id="2.130.10.10">
    <property type="entry name" value="YVTN repeat-like/Quinoprotein amine dehydrogenase"/>
    <property type="match status" value="1"/>
</dbReference>
<accession>A0ABW5XDC8</accession>